<proteinExistence type="predicted"/>
<dbReference type="AlphaFoldDB" id="A0A0R3U4T8"/>
<gene>
    <name evidence="1" type="ORF">MCOS_LOCUS1682</name>
</gene>
<reference evidence="3" key="1">
    <citation type="submission" date="2017-02" db="UniProtKB">
        <authorList>
            <consortium name="WormBaseParasite"/>
        </authorList>
    </citation>
    <scope>IDENTIFICATION</scope>
</reference>
<name>A0A0R3U4T8_MESCO</name>
<dbReference type="EMBL" id="UXSR01000227">
    <property type="protein sequence ID" value="VDD75679.1"/>
    <property type="molecule type" value="Genomic_DNA"/>
</dbReference>
<evidence type="ECO:0000313" key="3">
    <source>
        <dbReference type="WBParaSite" id="MCOS_0000168101-mRNA-1"/>
    </source>
</evidence>
<keyword evidence="2" id="KW-1185">Reference proteome</keyword>
<reference evidence="1 2" key="2">
    <citation type="submission" date="2018-10" db="EMBL/GenBank/DDBJ databases">
        <authorList>
            <consortium name="Pathogen Informatics"/>
        </authorList>
    </citation>
    <scope>NUCLEOTIDE SEQUENCE [LARGE SCALE GENOMIC DNA]</scope>
</reference>
<evidence type="ECO:0000313" key="1">
    <source>
        <dbReference type="EMBL" id="VDD75679.1"/>
    </source>
</evidence>
<dbReference type="WBParaSite" id="MCOS_0000168101-mRNA-1">
    <property type="protein sequence ID" value="MCOS_0000168101-mRNA-1"/>
    <property type="gene ID" value="MCOS_0000168101"/>
</dbReference>
<accession>A0A0R3U4T8</accession>
<protein>
    <submittedName>
        <fullName evidence="3">NADH dehydrogenase [ubiquinone] 1 alpha subcomplex subunit 13</fullName>
    </submittedName>
</protein>
<organism evidence="3">
    <name type="scientific">Mesocestoides corti</name>
    <name type="common">Flatworm</name>
    <dbReference type="NCBI Taxonomy" id="53468"/>
    <lineage>
        <taxon>Eukaryota</taxon>
        <taxon>Metazoa</taxon>
        <taxon>Spiralia</taxon>
        <taxon>Lophotrochozoa</taxon>
        <taxon>Platyhelminthes</taxon>
        <taxon>Cestoda</taxon>
        <taxon>Eucestoda</taxon>
        <taxon>Cyclophyllidea</taxon>
        <taxon>Mesocestoididae</taxon>
        <taxon>Mesocestoides</taxon>
    </lineage>
</organism>
<evidence type="ECO:0000313" key="2">
    <source>
        <dbReference type="Proteomes" id="UP000267029"/>
    </source>
</evidence>
<dbReference type="Proteomes" id="UP000267029">
    <property type="component" value="Unassembled WGS sequence"/>
</dbReference>
<sequence>MGGRHVGARAKWSVGLIGTAGHVAGVWCYLHSGLPNVDPKGSKQVLENDKSHFFQKIEKEMLQSSYPEE</sequence>